<feature type="region of interest" description="Disordered" evidence="6">
    <location>
        <begin position="617"/>
        <end position="649"/>
    </location>
</feature>
<name>A0A4P6Q338_9ACTN</name>
<accession>A0A4P6Q338</accession>
<feature type="region of interest" description="Disordered" evidence="6">
    <location>
        <begin position="1275"/>
        <end position="1314"/>
    </location>
</feature>
<keyword evidence="3" id="KW-0808">Transferase</keyword>
<keyword evidence="9" id="KW-1185">Reference proteome</keyword>
<dbReference type="InterPro" id="IPR011639">
    <property type="entry name" value="MethylTrfase_TaqI-like_dom"/>
</dbReference>
<dbReference type="OrthoDB" id="4280289at2"/>
<dbReference type="KEGG" id="strr:EKD16_06395"/>
<evidence type="ECO:0000256" key="5">
    <source>
        <dbReference type="ARBA" id="ARBA00047942"/>
    </source>
</evidence>
<keyword evidence="2" id="KW-0489">Methyltransferase</keyword>
<dbReference type="RefSeq" id="WP_131097507.1">
    <property type="nucleotide sequence ID" value="NZ_CP036455.1"/>
</dbReference>
<evidence type="ECO:0000259" key="7">
    <source>
        <dbReference type="Pfam" id="PF07669"/>
    </source>
</evidence>
<comment type="catalytic activity">
    <reaction evidence="5">
        <text>a 2'-deoxyadenosine in DNA + S-adenosyl-L-methionine = an N(6)-methyl-2'-deoxyadenosine in DNA + S-adenosyl-L-homocysteine + H(+)</text>
        <dbReference type="Rhea" id="RHEA:15197"/>
        <dbReference type="Rhea" id="RHEA-COMP:12418"/>
        <dbReference type="Rhea" id="RHEA-COMP:12419"/>
        <dbReference type="ChEBI" id="CHEBI:15378"/>
        <dbReference type="ChEBI" id="CHEBI:57856"/>
        <dbReference type="ChEBI" id="CHEBI:59789"/>
        <dbReference type="ChEBI" id="CHEBI:90615"/>
        <dbReference type="ChEBI" id="CHEBI:90616"/>
        <dbReference type="EC" id="2.1.1.72"/>
    </reaction>
</comment>
<organism evidence="8 9">
    <name type="scientific">Streptomonospora litoralis</name>
    <dbReference type="NCBI Taxonomy" id="2498135"/>
    <lineage>
        <taxon>Bacteria</taxon>
        <taxon>Bacillati</taxon>
        <taxon>Actinomycetota</taxon>
        <taxon>Actinomycetes</taxon>
        <taxon>Streptosporangiales</taxon>
        <taxon>Nocardiopsidaceae</taxon>
        <taxon>Streptomonospora</taxon>
    </lineage>
</organism>
<proteinExistence type="predicted"/>
<evidence type="ECO:0000256" key="6">
    <source>
        <dbReference type="SAM" id="MobiDB-lite"/>
    </source>
</evidence>
<dbReference type="GO" id="GO:0032259">
    <property type="term" value="P:methylation"/>
    <property type="evidence" value="ECO:0007669"/>
    <property type="project" value="UniProtKB-KW"/>
</dbReference>
<dbReference type="InterPro" id="IPR050953">
    <property type="entry name" value="N4_N6_ade-DNA_methylase"/>
</dbReference>
<dbReference type="Proteomes" id="UP000292235">
    <property type="component" value="Chromosome"/>
</dbReference>
<feature type="compositionally biased region" description="Basic and acidic residues" evidence="6">
    <location>
        <begin position="622"/>
        <end position="636"/>
    </location>
</feature>
<feature type="domain" description="Type II methyltransferase M.TaqI-like" evidence="7">
    <location>
        <begin position="542"/>
        <end position="761"/>
    </location>
</feature>
<dbReference type="GO" id="GO:0006304">
    <property type="term" value="P:DNA modification"/>
    <property type="evidence" value="ECO:0007669"/>
    <property type="project" value="InterPro"/>
</dbReference>
<dbReference type="GO" id="GO:0009007">
    <property type="term" value="F:site-specific DNA-methyltransferase (adenine-specific) activity"/>
    <property type="evidence" value="ECO:0007669"/>
    <property type="project" value="UniProtKB-EC"/>
</dbReference>
<evidence type="ECO:0000313" key="8">
    <source>
        <dbReference type="EMBL" id="QBI53077.1"/>
    </source>
</evidence>
<dbReference type="Gene3D" id="3.40.50.150">
    <property type="entry name" value="Vaccinia Virus protein VP39"/>
    <property type="match status" value="1"/>
</dbReference>
<reference evidence="8 9" key="1">
    <citation type="submission" date="2019-02" db="EMBL/GenBank/DDBJ databases">
        <authorList>
            <person name="Khodamoradi S."/>
            <person name="Hahnke R.L."/>
            <person name="Kaempfer P."/>
            <person name="Schumann P."/>
            <person name="Rohde M."/>
            <person name="Steinert M."/>
            <person name="Luzhetskyy A."/>
            <person name="Wink J."/>
            <person name="Ruckert C."/>
        </authorList>
    </citation>
    <scope>NUCLEOTIDE SEQUENCE [LARGE SCALE GENOMIC DNA]</scope>
    <source>
        <strain evidence="8 9">M2</strain>
    </source>
</reference>
<evidence type="ECO:0000313" key="9">
    <source>
        <dbReference type="Proteomes" id="UP000292235"/>
    </source>
</evidence>
<sequence>MSAAARNRVLSAVCTVGGLLPADLLVRLGEGAEMPGSRPGGYGNSGSRAVREEAECCWHRLRSVWRELCADAAADAAVTRWVETLFAELGFGSVPPVGPEGIRADGSGCVPIHITAWRDDLDDRPAGDDTAAPHSLVQVWLNRNSEHLWAVLTNGRRLRLLRAASSASAIGGYVEFDVEAIFGGGLFDDFVLLYRLLHATRFAAADGQGPSSCRLEQWRREAAAERTRALESLRGGVRQAVAVLGTGFLRHPANGRFRRDLDVQAFHGALLRLVFRLLLLFVAEDRGILHPPGTGEQAERRYAAHFSAARLRNLALRGSGDAGQGALHRRLVAVLDGLQRTGGRPDLGLPELGGLFERTTADAPLAGAELSDEVLLAAVRCLAQIEDPVSGRWRTVDYRELGADELGEVYESLLGFVPEYSAADAALELVELAGSVRKTTGAYYTPPSLIETLLDTTLDPVVDEAEQRGRSAAADADGPDAADHAVAELLRLTVCDPACGTGHFLVAAARRIARRVAAVREGTSEPTPEAVRRALPDVVARCVYGVDANPTALELAKAALWLEAPRPGSPRLLDAHLKCGNSLIGATPASLREGIPDAAFEPVEGDDRKHARSLARINAAERGSRDSRPGAERQRPSADTAFAADAAERPDTADYGRAVRAADAWCAAFLCRKTVDAPRPVTDGMLRALQRDPAGPGTPEETRTEIARLRERHRFFHWHPEFPDVFAAPAEAAPADTGTGSAGGFSCVLGNPPWERIKVQAQEFFAQRDPAIAAAPNGAARRRAVAELEHDPDRAGLHAEFAEVKRRSESQSHFLRNSGHYRLTGRGDINTYAVFAETARRLTAPQGRTGLIVPTGIATDATTRHFFADLARNGAISALYDFENRAGLFPAVDSRQKFCVLSLVGSGTREPAAALAFFLRSTAELREPGRVFTLAPAEIALLNPNTGTLPVFRSRRDAEIVLDIYKRVPVLVDERDPAGNPWGAAFHRMFDMSTDSHLFRTREELLADGWRLSGNEFARDAARMLPLYESKMLHLYDHRWAAYRDDGGVRDLGAGEKRDPSVEALPRYWVDADEVANRRKGQSWDREWCLGFRKICRATDERTAIAFVLPEGGLGDSGNLVFPAAGSPAVLYANMASLVFDYVLRQKLGGTNLNFFQFAQLPVLPPADAAAHRHFIEPRVLELVYTSHRAAPFARDLGDTGAPFVWDEDRRRAIRAELDALFLHLYGIGRADAEYILGTFPIVRRKDTARYGTYRTAELVLADYDRMAETGAPLAAPVTDRENFTSTLNPPPGRGPRARPSSRPVGRAAANVVA</sequence>
<keyword evidence="4" id="KW-0949">S-adenosyl-L-methionine</keyword>
<dbReference type="InterPro" id="IPR029063">
    <property type="entry name" value="SAM-dependent_MTases_sf"/>
</dbReference>
<evidence type="ECO:0000256" key="4">
    <source>
        <dbReference type="ARBA" id="ARBA00022691"/>
    </source>
</evidence>
<evidence type="ECO:0000256" key="3">
    <source>
        <dbReference type="ARBA" id="ARBA00022679"/>
    </source>
</evidence>
<dbReference type="EC" id="2.1.1.72" evidence="1"/>
<evidence type="ECO:0000256" key="1">
    <source>
        <dbReference type="ARBA" id="ARBA00011900"/>
    </source>
</evidence>
<dbReference type="EMBL" id="CP036455">
    <property type="protein sequence ID" value="QBI53077.1"/>
    <property type="molecule type" value="Genomic_DNA"/>
</dbReference>
<protein>
    <recommendedName>
        <fullName evidence="1">site-specific DNA-methyltransferase (adenine-specific)</fullName>
        <ecNumber evidence="1">2.1.1.72</ecNumber>
    </recommendedName>
</protein>
<dbReference type="PANTHER" id="PTHR33841">
    <property type="entry name" value="DNA METHYLTRANSFERASE YEEA-RELATED"/>
    <property type="match status" value="1"/>
</dbReference>
<dbReference type="SUPFAM" id="SSF53335">
    <property type="entry name" value="S-adenosyl-L-methionine-dependent methyltransferases"/>
    <property type="match status" value="1"/>
</dbReference>
<dbReference type="REBASE" id="302903">
    <property type="entry name" value="Ssp106425ORF6395P"/>
</dbReference>
<dbReference type="PRINTS" id="PR00507">
    <property type="entry name" value="N12N6MTFRASE"/>
</dbReference>
<dbReference type="Pfam" id="PF07669">
    <property type="entry name" value="Eco57I"/>
    <property type="match status" value="1"/>
</dbReference>
<dbReference type="PANTHER" id="PTHR33841:SF1">
    <property type="entry name" value="DNA METHYLTRANSFERASE A"/>
    <property type="match status" value="1"/>
</dbReference>
<gene>
    <name evidence="8" type="ORF">EKD16_06395</name>
</gene>
<feature type="compositionally biased region" description="Low complexity" evidence="6">
    <location>
        <begin position="1298"/>
        <end position="1314"/>
    </location>
</feature>
<evidence type="ECO:0000256" key="2">
    <source>
        <dbReference type="ARBA" id="ARBA00022603"/>
    </source>
</evidence>